<protein>
    <recommendedName>
        <fullName evidence="3 11">Shikimate kinase</fullName>
        <shortName evidence="11">SK</shortName>
        <ecNumber evidence="3 11">2.7.1.71</ecNumber>
    </recommendedName>
</protein>
<dbReference type="InterPro" id="IPR023000">
    <property type="entry name" value="Shikimate_kinase_CS"/>
</dbReference>
<evidence type="ECO:0000256" key="3">
    <source>
        <dbReference type="ARBA" id="ARBA00012154"/>
    </source>
</evidence>
<comment type="cofactor">
    <cofactor evidence="11">
        <name>Mg(2+)</name>
        <dbReference type="ChEBI" id="CHEBI:18420"/>
    </cofactor>
    <text evidence="11">Binds 1 Mg(2+) ion per subunit.</text>
</comment>
<comment type="subcellular location">
    <subcellularLocation>
        <location evidence="11">Cytoplasm</location>
    </subcellularLocation>
</comment>
<comment type="pathway">
    <text evidence="1 11">Metabolic intermediate biosynthesis; chorismate biosynthesis; chorismate from D-erythrose 4-phosphate and phosphoenolpyruvate: step 5/7.</text>
</comment>
<evidence type="ECO:0000313" key="12">
    <source>
        <dbReference type="EMBL" id="NKE05070.1"/>
    </source>
</evidence>
<feature type="binding site" evidence="11">
    <location>
        <position position="134"/>
    </location>
    <ligand>
        <name>substrate</name>
    </ligand>
</feature>
<comment type="caution">
    <text evidence="11">Lacks conserved residue(s) required for the propagation of feature annotation.</text>
</comment>
<dbReference type="Gene3D" id="3.40.50.300">
    <property type="entry name" value="P-loop containing nucleotide triphosphate hydrolases"/>
    <property type="match status" value="1"/>
</dbReference>
<dbReference type="Proteomes" id="UP000587942">
    <property type="component" value="Unassembled WGS sequence"/>
</dbReference>
<keyword evidence="6 11" id="KW-0547">Nucleotide-binding</keyword>
<proteinExistence type="inferred from homology"/>
<feature type="binding site" evidence="11">
    <location>
        <begin position="11"/>
        <end position="16"/>
    </location>
    <ligand>
        <name>ATP</name>
        <dbReference type="ChEBI" id="CHEBI:30616"/>
    </ligand>
</feature>
<keyword evidence="5 11" id="KW-0808">Transferase</keyword>
<gene>
    <name evidence="11" type="primary">aroK</name>
    <name evidence="12" type="ORF">GWK17_06220</name>
</gene>
<dbReference type="GO" id="GO:0009073">
    <property type="term" value="P:aromatic amino acid family biosynthetic process"/>
    <property type="evidence" value="ECO:0007669"/>
    <property type="project" value="UniProtKB-KW"/>
</dbReference>
<evidence type="ECO:0000256" key="4">
    <source>
        <dbReference type="ARBA" id="ARBA00022605"/>
    </source>
</evidence>
<dbReference type="GO" id="GO:0000287">
    <property type="term" value="F:magnesium ion binding"/>
    <property type="evidence" value="ECO:0007669"/>
    <property type="project" value="UniProtKB-UniRule"/>
</dbReference>
<dbReference type="PANTHER" id="PTHR21087">
    <property type="entry name" value="SHIKIMATE KINASE"/>
    <property type="match status" value="1"/>
</dbReference>
<keyword evidence="8 11" id="KW-0067">ATP-binding</keyword>
<dbReference type="PANTHER" id="PTHR21087:SF16">
    <property type="entry name" value="SHIKIMATE KINASE 1, CHLOROPLASTIC"/>
    <property type="match status" value="1"/>
</dbReference>
<keyword evidence="4 11" id="KW-0028">Amino-acid biosynthesis</keyword>
<comment type="subunit">
    <text evidence="11">Monomer.</text>
</comment>
<reference evidence="12 13" key="1">
    <citation type="submission" date="2020-03" db="EMBL/GenBank/DDBJ databases">
        <authorList>
            <person name="Sun Q."/>
        </authorList>
    </citation>
    <scope>NUCLEOTIDE SEQUENCE [LARGE SCALE GENOMIC DNA]</scope>
    <source>
        <strain evidence="12 13">KACC 21451</strain>
    </source>
</reference>
<evidence type="ECO:0000256" key="1">
    <source>
        <dbReference type="ARBA" id="ARBA00004842"/>
    </source>
</evidence>
<dbReference type="Pfam" id="PF01202">
    <property type="entry name" value="SKI"/>
    <property type="match status" value="1"/>
</dbReference>
<dbReference type="UniPathway" id="UPA00053">
    <property type="reaction ID" value="UER00088"/>
</dbReference>
<evidence type="ECO:0000256" key="9">
    <source>
        <dbReference type="ARBA" id="ARBA00023141"/>
    </source>
</evidence>
<dbReference type="EMBL" id="JAAVUM010000003">
    <property type="protein sequence ID" value="NKE05070.1"/>
    <property type="molecule type" value="Genomic_DNA"/>
</dbReference>
<feature type="binding site" evidence="11">
    <location>
        <position position="116"/>
    </location>
    <ligand>
        <name>ATP</name>
        <dbReference type="ChEBI" id="CHEBI:30616"/>
    </ligand>
</feature>
<evidence type="ECO:0000256" key="8">
    <source>
        <dbReference type="ARBA" id="ARBA00022840"/>
    </source>
</evidence>
<dbReference type="AlphaFoldDB" id="A0A846TDU5"/>
<feature type="binding site" evidence="11">
    <location>
        <position position="33"/>
    </location>
    <ligand>
        <name>substrate</name>
    </ligand>
</feature>
<evidence type="ECO:0000256" key="5">
    <source>
        <dbReference type="ARBA" id="ARBA00022679"/>
    </source>
</evidence>
<organism evidence="12 13">
    <name type="scientific">Mesobacillus selenatarsenatis</name>
    <dbReference type="NCBI Taxonomy" id="388741"/>
    <lineage>
        <taxon>Bacteria</taxon>
        <taxon>Bacillati</taxon>
        <taxon>Bacillota</taxon>
        <taxon>Bacilli</taxon>
        <taxon>Bacillales</taxon>
        <taxon>Bacillaceae</taxon>
        <taxon>Mesobacillus</taxon>
    </lineage>
</organism>
<name>A0A846TDU5_9BACI</name>
<comment type="similarity">
    <text evidence="2 11">Belongs to the shikimate kinase family.</text>
</comment>
<feature type="binding site" evidence="11">
    <location>
        <position position="57"/>
    </location>
    <ligand>
        <name>substrate</name>
    </ligand>
</feature>
<dbReference type="PRINTS" id="PR01100">
    <property type="entry name" value="SHIKIMTKNASE"/>
</dbReference>
<comment type="catalytic activity">
    <reaction evidence="10 11">
        <text>shikimate + ATP = 3-phosphoshikimate + ADP + H(+)</text>
        <dbReference type="Rhea" id="RHEA:13121"/>
        <dbReference type="ChEBI" id="CHEBI:15378"/>
        <dbReference type="ChEBI" id="CHEBI:30616"/>
        <dbReference type="ChEBI" id="CHEBI:36208"/>
        <dbReference type="ChEBI" id="CHEBI:145989"/>
        <dbReference type="ChEBI" id="CHEBI:456216"/>
        <dbReference type="EC" id="2.7.1.71"/>
    </reaction>
</comment>
<keyword evidence="11" id="KW-0460">Magnesium</keyword>
<dbReference type="GO" id="GO:0008652">
    <property type="term" value="P:amino acid biosynthetic process"/>
    <property type="evidence" value="ECO:0007669"/>
    <property type="project" value="UniProtKB-KW"/>
</dbReference>
<evidence type="ECO:0000256" key="6">
    <source>
        <dbReference type="ARBA" id="ARBA00022741"/>
    </source>
</evidence>
<dbReference type="RefSeq" id="WP_167831537.1">
    <property type="nucleotide sequence ID" value="NZ_JAAVUM010000003.1"/>
</dbReference>
<evidence type="ECO:0000256" key="11">
    <source>
        <dbReference type="HAMAP-Rule" id="MF_00109"/>
    </source>
</evidence>
<keyword evidence="9 11" id="KW-0057">Aromatic amino acid biosynthesis</keyword>
<evidence type="ECO:0000256" key="10">
    <source>
        <dbReference type="ARBA" id="ARBA00048567"/>
    </source>
</evidence>
<comment type="function">
    <text evidence="11">Catalyzes the specific phosphorylation of the 3-hydroxyl group of shikimic acid using ATP as a cosubstrate.</text>
</comment>
<keyword evidence="7 11" id="KW-0418">Kinase</keyword>
<dbReference type="GO" id="GO:0004765">
    <property type="term" value="F:shikimate kinase activity"/>
    <property type="evidence" value="ECO:0007669"/>
    <property type="project" value="UniProtKB-UniRule"/>
</dbReference>
<dbReference type="CDD" id="cd00464">
    <property type="entry name" value="SK"/>
    <property type="match status" value="1"/>
</dbReference>
<dbReference type="GO" id="GO:0005524">
    <property type="term" value="F:ATP binding"/>
    <property type="evidence" value="ECO:0007669"/>
    <property type="project" value="UniProtKB-UniRule"/>
</dbReference>
<feature type="binding site" evidence="11">
    <location>
        <position position="78"/>
    </location>
    <ligand>
        <name>substrate</name>
    </ligand>
</feature>
<dbReference type="GO" id="GO:0009423">
    <property type="term" value="P:chorismate biosynthetic process"/>
    <property type="evidence" value="ECO:0007669"/>
    <property type="project" value="UniProtKB-UniRule"/>
</dbReference>
<keyword evidence="11" id="KW-0963">Cytoplasm</keyword>
<evidence type="ECO:0000313" key="13">
    <source>
        <dbReference type="Proteomes" id="UP000587942"/>
    </source>
</evidence>
<dbReference type="HAMAP" id="MF_00109">
    <property type="entry name" value="Shikimate_kinase"/>
    <property type="match status" value="1"/>
</dbReference>
<dbReference type="PROSITE" id="PS01128">
    <property type="entry name" value="SHIKIMATE_KINASE"/>
    <property type="match status" value="1"/>
</dbReference>
<dbReference type="InterPro" id="IPR000623">
    <property type="entry name" value="Shikimate_kinase/TSH1"/>
</dbReference>
<accession>A0A846TDU5</accession>
<comment type="caution">
    <text evidence="12">The sequence shown here is derived from an EMBL/GenBank/DDBJ whole genome shotgun (WGS) entry which is preliminary data.</text>
</comment>
<evidence type="ECO:0000256" key="2">
    <source>
        <dbReference type="ARBA" id="ARBA00006997"/>
    </source>
</evidence>
<dbReference type="SUPFAM" id="SSF52540">
    <property type="entry name" value="P-loop containing nucleoside triphosphate hydrolases"/>
    <property type="match status" value="1"/>
</dbReference>
<dbReference type="GO" id="GO:0005829">
    <property type="term" value="C:cytosol"/>
    <property type="evidence" value="ECO:0007669"/>
    <property type="project" value="TreeGrafter"/>
</dbReference>
<dbReference type="InterPro" id="IPR027417">
    <property type="entry name" value="P-loop_NTPase"/>
</dbReference>
<feature type="binding site" evidence="11">
    <location>
        <position position="15"/>
    </location>
    <ligand>
        <name>Mg(2+)</name>
        <dbReference type="ChEBI" id="CHEBI:18420"/>
    </ligand>
</feature>
<dbReference type="InterPro" id="IPR031322">
    <property type="entry name" value="Shikimate/glucono_kinase"/>
</dbReference>
<sequence length="166" mass="18389">MEAIYLIGFMGSGKTTVSQELAKKLQVDVYDTDLEIVKKAGMTINEIFSNKGEEEFRGMESEVLYSMPNADAIVATGGGIIGSEKNRGFLKGKKNVVLLHADFSAIMGRLKGDDTRPLLSNNNMEAAERLYSSRLPLYQETANIEIDTSEKTVSMIVDEIIQRMKN</sequence>
<keyword evidence="11" id="KW-0479">Metal-binding</keyword>
<dbReference type="EC" id="2.7.1.71" evidence="3 11"/>
<evidence type="ECO:0000256" key="7">
    <source>
        <dbReference type="ARBA" id="ARBA00022777"/>
    </source>
</evidence>